<sequence length="80" mass="8978">DMGCVICGGKGCRVCGNTGWLEILGCGMVDPEVFKSVDYDSEKYSGYAFGMGIERIAMLRYGIDDLRLFFDNNLKFLKQF</sequence>
<evidence type="ECO:0000256" key="2">
    <source>
        <dbReference type="ARBA" id="ARBA00022741"/>
    </source>
</evidence>
<feature type="non-terminal residue" evidence="7">
    <location>
        <position position="1"/>
    </location>
</feature>
<evidence type="ECO:0000256" key="3">
    <source>
        <dbReference type="ARBA" id="ARBA00022840"/>
    </source>
</evidence>
<keyword evidence="1 7" id="KW-0436">Ligase</keyword>
<dbReference type="InterPro" id="IPR002319">
    <property type="entry name" value="Phenylalanyl-tRNA_Synthase"/>
</dbReference>
<evidence type="ECO:0000313" key="7">
    <source>
        <dbReference type="EMBL" id="HCW92316.1"/>
    </source>
</evidence>
<dbReference type="Proteomes" id="UP000262325">
    <property type="component" value="Unassembled WGS sequence"/>
</dbReference>
<dbReference type="GO" id="GO:0006412">
    <property type="term" value="P:translation"/>
    <property type="evidence" value="ECO:0007669"/>
    <property type="project" value="UniProtKB-KW"/>
</dbReference>
<accession>A0A3D5Q914</accession>
<dbReference type="GO" id="GO:0004826">
    <property type="term" value="F:phenylalanine-tRNA ligase activity"/>
    <property type="evidence" value="ECO:0007669"/>
    <property type="project" value="UniProtKB-EC"/>
</dbReference>
<organism evidence="7 8">
    <name type="scientific">Flexistipes sinusarabici</name>
    <dbReference type="NCBI Taxonomy" id="2352"/>
    <lineage>
        <taxon>Bacteria</taxon>
        <taxon>Pseudomonadati</taxon>
        <taxon>Deferribacterota</taxon>
        <taxon>Deferribacteres</taxon>
        <taxon>Deferribacterales</taxon>
        <taxon>Flexistipitaceae</taxon>
        <taxon>Flexistipes</taxon>
    </lineage>
</organism>
<feature type="domain" description="Phenylalanyl-tRNA synthetase" evidence="6">
    <location>
        <begin position="14"/>
        <end position="80"/>
    </location>
</feature>
<dbReference type="GO" id="GO:0000049">
    <property type="term" value="F:tRNA binding"/>
    <property type="evidence" value="ECO:0007669"/>
    <property type="project" value="InterPro"/>
</dbReference>
<dbReference type="SUPFAM" id="SSF55681">
    <property type="entry name" value="Class II aaRS and biotin synthetases"/>
    <property type="match status" value="1"/>
</dbReference>
<name>A0A3D5Q914_FLESI</name>
<dbReference type="Gene3D" id="3.30.930.10">
    <property type="entry name" value="Bira Bifunctional Protein, Domain 2"/>
    <property type="match status" value="1"/>
</dbReference>
<comment type="caution">
    <text evidence="7">The sequence shown here is derived from an EMBL/GenBank/DDBJ whole genome shotgun (WGS) entry which is preliminary data.</text>
</comment>
<dbReference type="InterPro" id="IPR045864">
    <property type="entry name" value="aa-tRNA-synth_II/BPL/LPL"/>
</dbReference>
<keyword evidence="3" id="KW-0067">ATP-binding</keyword>
<dbReference type="GO" id="GO:0005524">
    <property type="term" value="F:ATP binding"/>
    <property type="evidence" value="ECO:0007669"/>
    <property type="project" value="UniProtKB-KW"/>
</dbReference>
<proteinExistence type="predicted"/>
<keyword evidence="4" id="KW-0648">Protein biosynthesis</keyword>
<dbReference type="GO" id="GO:0043039">
    <property type="term" value="P:tRNA aminoacylation"/>
    <property type="evidence" value="ECO:0007669"/>
    <property type="project" value="InterPro"/>
</dbReference>
<gene>
    <name evidence="7" type="primary">pheS</name>
    <name evidence="7" type="ORF">DHM44_01405</name>
</gene>
<reference evidence="7 8" key="1">
    <citation type="journal article" date="2018" name="Nat. Biotechnol.">
        <title>A standardized bacterial taxonomy based on genome phylogeny substantially revises the tree of life.</title>
        <authorList>
            <person name="Parks D.H."/>
            <person name="Chuvochina M."/>
            <person name="Waite D.W."/>
            <person name="Rinke C."/>
            <person name="Skarshewski A."/>
            <person name="Chaumeil P.A."/>
            <person name="Hugenholtz P."/>
        </authorList>
    </citation>
    <scope>NUCLEOTIDE SEQUENCE [LARGE SCALE GENOMIC DNA]</scope>
    <source>
        <strain evidence="7">UBA8672</strain>
    </source>
</reference>
<evidence type="ECO:0000256" key="1">
    <source>
        <dbReference type="ARBA" id="ARBA00022598"/>
    </source>
</evidence>
<evidence type="ECO:0000259" key="6">
    <source>
        <dbReference type="Pfam" id="PF01409"/>
    </source>
</evidence>
<dbReference type="Pfam" id="PF01409">
    <property type="entry name" value="tRNA-synt_2d"/>
    <property type="match status" value="1"/>
</dbReference>
<protein>
    <submittedName>
        <fullName evidence="7">Phenylalanine--tRNA ligase subunit alpha</fullName>
        <ecNumber evidence="7">6.1.1.20</ecNumber>
    </submittedName>
</protein>
<dbReference type="EMBL" id="DPPF01000030">
    <property type="protein sequence ID" value="HCW92316.1"/>
    <property type="molecule type" value="Genomic_DNA"/>
</dbReference>
<dbReference type="AlphaFoldDB" id="A0A3D5Q914"/>
<evidence type="ECO:0000313" key="8">
    <source>
        <dbReference type="Proteomes" id="UP000262325"/>
    </source>
</evidence>
<evidence type="ECO:0000256" key="5">
    <source>
        <dbReference type="ARBA" id="ARBA00023146"/>
    </source>
</evidence>
<dbReference type="EC" id="6.1.1.20" evidence="7"/>
<evidence type="ECO:0000256" key="4">
    <source>
        <dbReference type="ARBA" id="ARBA00022917"/>
    </source>
</evidence>
<keyword evidence="5" id="KW-0030">Aminoacyl-tRNA synthetase</keyword>
<keyword evidence="2" id="KW-0547">Nucleotide-binding</keyword>